<organism evidence="3 4">
    <name type="scientific">Eumeta variegata</name>
    <name type="common">Bagworm moth</name>
    <name type="synonym">Eumeta japonica</name>
    <dbReference type="NCBI Taxonomy" id="151549"/>
    <lineage>
        <taxon>Eukaryota</taxon>
        <taxon>Metazoa</taxon>
        <taxon>Ecdysozoa</taxon>
        <taxon>Arthropoda</taxon>
        <taxon>Hexapoda</taxon>
        <taxon>Insecta</taxon>
        <taxon>Pterygota</taxon>
        <taxon>Neoptera</taxon>
        <taxon>Endopterygota</taxon>
        <taxon>Lepidoptera</taxon>
        <taxon>Glossata</taxon>
        <taxon>Ditrysia</taxon>
        <taxon>Tineoidea</taxon>
        <taxon>Psychidae</taxon>
        <taxon>Oiketicinae</taxon>
        <taxon>Eumeta</taxon>
    </lineage>
</organism>
<feature type="coiled-coil region" evidence="1">
    <location>
        <begin position="192"/>
        <end position="219"/>
    </location>
</feature>
<reference evidence="3 4" key="1">
    <citation type="journal article" date="2019" name="Commun. Biol.">
        <title>The bagworm genome reveals a unique fibroin gene that provides high tensile strength.</title>
        <authorList>
            <person name="Kono N."/>
            <person name="Nakamura H."/>
            <person name="Ohtoshi R."/>
            <person name="Tomita M."/>
            <person name="Numata K."/>
            <person name="Arakawa K."/>
        </authorList>
    </citation>
    <scope>NUCLEOTIDE SEQUENCE [LARGE SCALE GENOMIC DNA]</scope>
</reference>
<dbReference type="EMBL" id="BGZK01002847">
    <property type="protein sequence ID" value="GBP96902.1"/>
    <property type="molecule type" value="Genomic_DNA"/>
</dbReference>
<accession>A0A4C2AAP6</accession>
<keyword evidence="1" id="KW-0175">Coiled coil</keyword>
<keyword evidence="4" id="KW-1185">Reference proteome</keyword>
<dbReference type="Proteomes" id="UP000299102">
    <property type="component" value="Unassembled WGS sequence"/>
</dbReference>
<evidence type="ECO:0000256" key="2">
    <source>
        <dbReference type="SAM" id="MobiDB-lite"/>
    </source>
</evidence>
<evidence type="ECO:0000256" key="1">
    <source>
        <dbReference type="SAM" id="Coils"/>
    </source>
</evidence>
<feature type="region of interest" description="Disordered" evidence="2">
    <location>
        <begin position="1"/>
        <end position="131"/>
    </location>
</feature>
<protein>
    <submittedName>
        <fullName evidence="3">Uncharacterized protein</fullName>
    </submittedName>
</protein>
<dbReference type="AlphaFoldDB" id="A0A4C2AAP6"/>
<evidence type="ECO:0000313" key="3">
    <source>
        <dbReference type="EMBL" id="GBP96902.1"/>
    </source>
</evidence>
<dbReference type="OrthoDB" id="10022108at2759"/>
<name>A0A4C2AAP6_EUMVA</name>
<feature type="compositionally biased region" description="Polar residues" evidence="2">
    <location>
        <begin position="1"/>
        <end position="13"/>
    </location>
</feature>
<feature type="compositionally biased region" description="Basic and acidic residues" evidence="2">
    <location>
        <begin position="60"/>
        <end position="80"/>
    </location>
</feature>
<gene>
    <name evidence="3" type="ORF">EVAR_84155_1</name>
</gene>
<comment type="caution">
    <text evidence="3">The sequence shown here is derived from an EMBL/GenBank/DDBJ whole genome shotgun (WGS) entry which is preliminary data.</text>
</comment>
<evidence type="ECO:0000313" key="4">
    <source>
        <dbReference type="Proteomes" id="UP000299102"/>
    </source>
</evidence>
<proteinExistence type="predicted"/>
<sequence length="344" mass="38255">MSTRRVTKGASTSKSEREPNVPKGGPRVGTVAKNKIVSQKIMTTPPVPCTPPETAGDGAKYSHEKSVRGTEDVPNDESRTSECSPPWKRWRLRQTGEPQRRNRPLVCPRRETDASGPVQGYPRPEPRDSRSVRLDAHPLARLASIGTLAMEARGELEGLRNISRDVKESVIGKLAAISELALRLEESRSSYIMELEMERARRAREAEAAEKRIAKIAKENLDRILQIENKIDKMAGEVSSTRNLLGHFDVPEKLEAIQKTLEAGTAPRAPNYAKVVTKLRSVVDAREIGVAVDRLRKARNQKVVVSCSSAEDAKKIEERLKMRGADLRVSKPEKDCRQWLSGTS</sequence>